<keyword evidence="3" id="KW-1185">Reference proteome</keyword>
<name>A0ABZ1HXA9_9PSEU</name>
<evidence type="ECO:0008006" key="4">
    <source>
        <dbReference type="Google" id="ProtNLM"/>
    </source>
</evidence>
<feature type="transmembrane region" description="Helical" evidence="1">
    <location>
        <begin position="47"/>
        <end position="69"/>
    </location>
</feature>
<dbReference type="EMBL" id="CP142149">
    <property type="protein sequence ID" value="WSE26156.1"/>
    <property type="molecule type" value="Genomic_DNA"/>
</dbReference>
<reference evidence="2 3" key="1">
    <citation type="journal article" date="2015" name="Int. J. Syst. Evol. Microbiol.">
        <title>Amycolatopsis rhabdoformis sp. nov., an actinomycete isolated from a tropical forest soil.</title>
        <authorList>
            <person name="Souza W.R."/>
            <person name="Silva R.E."/>
            <person name="Goodfellow M."/>
            <person name="Busarakam K."/>
            <person name="Figueiro F.S."/>
            <person name="Ferreira D."/>
            <person name="Rodrigues-Filho E."/>
            <person name="Moraes L.A.B."/>
            <person name="Zucchi T.D."/>
        </authorList>
    </citation>
    <scope>NUCLEOTIDE SEQUENCE [LARGE SCALE GENOMIC DNA]</scope>
    <source>
        <strain evidence="2 3">NCIMB 14900</strain>
    </source>
</reference>
<keyword evidence="1" id="KW-1133">Transmembrane helix</keyword>
<dbReference type="RefSeq" id="WP_326565124.1">
    <property type="nucleotide sequence ID" value="NZ_CP142149.1"/>
</dbReference>
<feature type="transmembrane region" description="Helical" evidence="1">
    <location>
        <begin position="21"/>
        <end position="41"/>
    </location>
</feature>
<accession>A0ABZ1HXA9</accession>
<keyword evidence="1" id="KW-0812">Transmembrane</keyword>
<gene>
    <name evidence="2" type="ORF">VSH64_25100</name>
</gene>
<proteinExistence type="predicted"/>
<evidence type="ECO:0000313" key="3">
    <source>
        <dbReference type="Proteomes" id="UP001330812"/>
    </source>
</evidence>
<evidence type="ECO:0000313" key="2">
    <source>
        <dbReference type="EMBL" id="WSE26156.1"/>
    </source>
</evidence>
<protein>
    <recommendedName>
        <fullName evidence="4">DUF1003 domain-containing protein</fullName>
    </recommendedName>
</protein>
<evidence type="ECO:0000256" key="1">
    <source>
        <dbReference type="SAM" id="Phobius"/>
    </source>
</evidence>
<organism evidence="2 3">
    <name type="scientific">Amycolatopsis rhabdoformis</name>
    <dbReference type="NCBI Taxonomy" id="1448059"/>
    <lineage>
        <taxon>Bacteria</taxon>
        <taxon>Bacillati</taxon>
        <taxon>Actinomycetota</taxon>
        <taxon>Actinomycetes</taxon>
        <taxon>Pseudonocardiales</taxon>
        <taxon>Pseudonocardiaceae</taxon>
        <taxon>Amycolatopsis</taxon>
    </lineage>
</organism>
<sequence length="141" mass="15927">MSREPRSGGTVRNKRMVQLGYAFALIAVAVVTVVNALVGWASNAYNWHPPVFIFTNGIMIIAWIGVFSMTHLERGRRQREDELEAIRCEHQDLLSTVEELGDKIDTLLTELSRARLADRYLKAIDGAERPWNVVPLGDRHA</sequence>
<dbReference type="Proteomes" id="UP001330812">
    <property type="component" value="Chromosome"/>
</dbReference>
<keyword evidence="1" id="KW-0472">Membrane</keyword>